<name>A0A927RAG9_9ACTN</name>
<dbReference type="RefSeq" id="WP_192749432.1">
    <property type="nucleotide sequence ID" value="NZ_BAABJL010000030.1"/>
</dbReference>
<evidence type="ECO:0000259" key="1">
    <source>
        <dbReference type="PROSITE" id="PS51186"/>
    </source>
</evidence>
<gene>
    <name evidence="2" type="ORF">HEB94_001873</name>
</gene>
<sequence length="263" mass="29296">MALPLDREIGRVRQLFDAEHLTLVIDAVIAGNAPARVWVDDLPVPRTALVWDGAHCVYLAGPADRPEDWRELFEREVVSNRPGFLKLYVTDDSADSVFAGYPLRRRERVLYQGNGVTAPDLVRSPRIPAGFRISAIDKHVDELRELTHFADVVAEIASCWNSVEDFRRQGFGFVAHDAEKIVCWCTAECVSETRCGIGIETVEAFQGQGFATLTAAAFVEHCVGRKLTPYWDAWTDNLPSVAVAGKVGLHRVETYSIFVCDFS</sequence>
<dbReference type="InterPro" id="IPR016181">
    <property type="entry name" value="Acyl_CoA_acyltransferase"/>
</dbReference>
<proteinExistence type="predicted"/>
<dbReference type="AlphaFoldDB" id="A0A927RAG9"/>
<evidence type="ECO:0000313" key="3">
    <source>
        <dbReference type="Proteomes" id="UP000638648"/>
    </source>
</evidence>
<dbReference type="Proteomes" id="UP000638648">
    <property type="component" value="Unassembled WGS sequence"/>
</dbReference>
<dbReference type="InterPro" id="IPR027365">
    <property type="entry name" value="GNAT_acetyltra_YdfB-like"/>
</dbReference>
<dbReference type="Gene3D" id="3.40.630.30">
    <property type="match status" value="1"/>
</dbReference>
<dbReference type="PROSITE" id="PS51186">
    <property type="entry name" value="GNAT"/>
    <property type="match status" value="1"/>
</dbReference>
<protein>
    <submittedName>
        <fullName evidence="2">GNAT superfamily N-acetyltransferase</fullName>
    </submittedName>
</protein>
<dbReference type="SUPFAM" id="SSF55729">
    <property type="entry name" value="Acyl-CoA N-acyltransferases (Nat)"/>
    <property type="match status" value="1"/>
</dbReference>
<dbReference type="EMBL" id="JADBEM010000001">
    <property type="protein sequence ID" value="MBE1605025.1"/>
    <property type="molecule type" value="Genomic_DNA"/>
</dbReference>
<comment type="caution">
    <text evidence="2">The sequence shown here is derived from an EMBL/GenBank/DDBJ whole genome shotgun (WGS) entry which is preliminary data.</text>
</comment>
<dbReference type="InterPro" id="IPR000182">
    <property type="entry name" value="GNAT_dom"/>
</dbReference>
<keyword evidence="3" id="KW-1185">Reference proteome</keyword>
<dbReference type="GO" id="GO:0016747">
    <property type="term" value="F:acyltransferase activity, transferring groups other than amino-acyl groups"/>
    <property type="evidence" value="ECO:0007669"/>
    <property type="project" value="InterPro"/>
</dbReference>
<dbReference type="PANTHER" id="PTHR31143:SF2">
    <property type="entry name" value="FR47-LIKE DOMAIN-CONTAINING PROTEIN-RELATED"/>
    <property type="match status" value="1"/>
</dbReference>
<reference evidence="2" key="1">
    <citation type="submission" date="2020-10" db="EMBL/GenBank/DDBJ databases">
        <title>Sequencing the genomes of 1000 actinobacteria strains.</title>
        <authorList>
            <person name="Klenk H.-P."/>
        </authorList>
    </citation>
    <scope>NUCLEOTIDE SEQUENCE</scope>
    <source>
        <strain evidence="2">DSM 45354</strain>
    </source>
</reference>
<accession>A0A927RAG9</accession>
<organism evidence="2 3">
    <name type="scientific">Actinopolymorpha pittospori</name>
    <dbReference type="NCBI Taxonomy" id="648752"/>
    <lineage>
        <taxon>Bacteria</taxon>
        <taxon>Bacillati</taxon>
        <taxon>Actinomycetota</taxon>
        <taxon>Actinomycetes</taxon>
        <taxon>Propionibacteriales</taxon>
        <taxon>Actinopolymorphaceae</taxon>
        <taxon>Actinopolymorpha</taxon>
    </lineage>
</organism>
<dbReference type="Pfam" id="PF12746">
    <property type="entry name" value="GNAT_acetyltran"/>
    <property type="match status" value="1"/>
</dbReference>
<evidence type="ECO:0000313" key="2">
    <source>
        <dbReference type="EMBL" id="MBE1605025.1"/>
    </source>
</evidence>
<feature type="domain" description="N-acetyltransferase" evidence="1">
    <location>
        <begin position="131"/>
        <end position="263"/>
    </location>
</feature>
<dbReference type="PANTHER" id="PTHR31143">
    <property type="match status" value="1"/>
</dbReference>